<accession>A0A2R6AG79</accession>
<evidence type="ECO:0000256" key="2">
    <source>
        <dbReference type="ARBA" id="ARBA00022722"/>
    </source>
</evidence>
<proteinExistence type="inferred from homology"/>
<dbReference type="GO" id="GO:0004540">
    <property type="term" value="F:RNA nuclease activity"/>
    <property type="evidence" value="ECO:0007669"/>
    <property type="project" value="InterPro"/>
</dbReference>
<dbReference type="EMBL" id="NEXD01000036">
    <property type="protein sequence ID" value="PSN85318.1"/>
    <property type="molecule type" value="Genomic_DNA"/>
</dbReference>
<dbReference type="InterPro" id="IPR052930">
    <property type="entry name" value="TA_antitoxin_MntA"/>
</dbReference>
<keyword evidence="1" id="KW-1277">Toxin-antitoxin system</keyword>
<keyword evidence="2" id="KW-0540">Nuclease</keyword>
<dbReference type="Proteomes" id="UP000240569">
    <property type="component" value="Unassembled WGS sequence"/>
</dbReference>
<dbReference type="GO" id="GO:0016787">
    <property type="term" value="F:hydrolase activity"/>
    <property type="evidence" value="ECO:0007669"/>
    <property type="project" value="UniProtKB-KW"/>
</dbReference>
<comment type="caution">
    <text evidence="6">The sequence shown here is derived from an EMBL/GenBank/DDBJ whole genome shotgun (WGS) entry which is preliminary data.</text>
</comment>
<feature type="domain" description="Polymerase beta nucleotidyltransferase" evidence="5">
    <location>
        <begin position="136"/>
        <end position="220"/>
    </location>
</feature>
<gene>
    <name evidence="6" type="ORF">B9Q02_06840</name>
</gene>
<dbReference type="SUPFAM" id="SSF81301">
    <property type="entry name" value="Nucleotidyltransferase"/>
    <property type="match status" value="1"/>
</dbReference>
<dbReference type="InterPro" id="IPR041633">
    <property type="entry name" value="Polbeta"/>
</dbReference>
<dbReference type="InterPro" id="IPR037038">
    <property type="entry name" value="HepT-like_sf"/>
</dbReference>
<dbReference type="Pfam" id="PF01934">
    <property type="entry name" value="HepT-like"/>
    <property type="match status" value="1"/>
</dbReference>
<reference evidence="6 7" key="1">
    <citation type="submission" date="2017-04" db="EMBL/GenBank/DDBJ databases">
        <title>Novel microbial lineages endemic to geothermal iron-oxide mats fill important gaps in the evolutionary history of Archaea.</title>
        <authorList>
            <person name="Jay Z.J."/>
            <person name="Beam J.P."/>
            <person name="Dlakic M."/>
            <person name="Rusch D.B."/>
            <person name="Kozubal M.A."/>
            <person name="Inskeep W.P."/>
        </authorList>
    </citation>
    <scope>NUCLEOTIDE SEQUENCE [LARGE SCALE GENOMIC DNA]</scope>
    <source>
        <strain evidence="6">BE_D</strain>
    </source>
</reference>
<dbReference type="Gene3D" id="3.30.460.10">
    <property type="entry name" value="Beta Polymerase, domain 2"/>
    <property type="match status" value="1"/>
</dbReference>
<comment type="similarity">
    <text evidence="4">Belongs to the HepT RNase toxin family.</text>
</comment>
<keyword evidence="3" id="KW-0378">Hydrolase</keyword>
<evidence type="ECO:0000259" key="5">
    <source>
        <dbReference type="Pfam" id="PF18765"/>
    </source>
</evidence>
<dbReference type="Gene3D" id="1.20.120.580">
    <property type="entry name" value="bsu32300-like"/>
    <property type="match status" value="1"/>
</dbReference>
<name>A0A2R6AG79_9ARCH</name>
<dbReference type="InterPro" id="IPR008201">
    <property type="entry name" value="HepT-like"/>
</dbReference>
<dbReference type="Pfam" id="PF18765">
    <property type="entry name" value="Polbeta"/>
    <property type="match status" value="1"/>
</dbReference>
<dbReference type="PANTHER" id="PTHR43852">
    <property type="entry name" value="NUCLEOTIDYLTRANSFERASE"/>
    <property type="match status" value="1"/>
</dbReference>
<evidence type="ECO:0000256" key="1">
    <source>
        <dbReference type="ARBA" id="ARBA00022649"/>
    </source>
</evidence>
<dbReference type="AlphaFoldDB" id="A0A2R6AG79"/>
<evidence type="ECO:0000256" key="4">
    <source>
        <dbReference type="ARBA" id="ARBA00024207"/>
    </source>
</evidence>
<dbReference type="PANTHER" id="PTHR43852:SF3">
    <property type="entry name" value="NUCLEOTIDYLTRANSFERASE"/>
    <property type="match status" value="1"/>
</dbReference>
<protein>
    <recommendedName>
        <fullName evidence="5">Polymerase beta nucleotidyltransferase domain-containing protein</fullName>
    </recommendedName>
</protein>
<evidence type="ECO:0000256" key="3">
    <source>
        <dbReference type="ARBA" id="ARBA00022801"/>
    </source>
</evidence>
<dbReference type="CDD" id="cd05403">
    <property type="entry name" value="NT_KNTase_like"/>
    <property type="match status" value="1"/>
</dbReference>
<dbReference type="InterPro" id="IPR043519">
    <property type="entry name" value="NT_sf"/>
</dbReference>
<sequence>MVRLERQLESVNKYSQEFCKRLKEDKDIYALERLAQLLIQSLLDLFAMIAFEKTGRKPDTYKELAIWFAQHSQLSTQDEKFLVSLAGFRNLLVYGYAQLDTQKEEMAFSEIRERMRALLEKLKREVKGDPTISDVQKIKKVLKKFGVKYAYLFGSIARTGRGRDLDLALVANGSALTLGALLEEIAHTLGIREELVDLVDLNSAHLGLLKTIIDEGIVILGGKNAREFLEKKYLELLEINSDYA</sequence>
<dbReference type="GO" id="GO:0110001">
    <property type="term" value="C:toxin-antitoxin complex"/>
    <property type="evidence" value="ECO:0007669"/>
    <property type="project" value="InterPro"/>
</dbReference>
<evidence type="ECO:0000313" key="7">
    <source>
        <dbReference type="Proteomes" id="UP000240569"/>
    </source>
</evidence>
<evidence type="ECO:0000313" key="6">
    <source>
        <dbReference type="EMBL" id="PSN85318.1"/>
    </source>
</evidence>
<organism evidence="6 7">
    <name type="scientific">Candidatus Marsarchaeota G1 archaeon BE_D</name>
    <dbReference type="NCBI Taxonomy" id="1978156"/>
    <lineage>
        <taxon>Archaea</taxon>
        <taxon>Candidatus Marsarchaeota</taxon>
        <taxon>Candidatus Marsarchaeota group 1</taxon>
    </lineage>
</organism>